<dbReference type="EMBL" id="JGYG01000003">
    <property type="protein sequence ID" value="KFI30295.1"/>
    <property type="molecule type" value="Genomic_DNA"/>
</dbReference>
<protein>
    <submittedName>
        <fullName evidence="1">Uncharacterized protein</fullName>
    </submittedName>
</protein>
<organism evidence="1 2">
    <name type="scientific">Haematobacter massiliensis</name>
    <dbReference type="NCBI Taxonomy" id="195105"/>
    <lineage>
        <taxon>Bacteria</taxon>
        <taxon>Pseudomonadati</taxon>
        <taxon>Pseudomonadota</taxon>
        <taxon>Alphaproteobacteria</taxon>
        <taxon>Rhodobacterales</taxon>
        <taxon>Paracoccaceae</taxon>
        <taxon>Haematobacter</taxon>
    </lineage>
</organism>
<dbReference type="Proteomes" id="UP000028826">
    <property type="component" value="Unassembled WGS sequence"/>
</dbReference>
<sequence>MILRFADSHAYPGCRVTLAEAGGDTLAEFSDGSTAPAMAERRGAGWDIRIAAYRTARGTAITARNWRLSPAGDDWTVTARLGG</sequence>
<evidence type="ECO:0000313" key="1">
    <source>
        <dbReference type="EMBL" id="KFI30295.1"/>
    </source>
</evidence>
<dbReference type="RefSeq" id="WP_051911002.1">
    <property type="nucleotide sequence ID" value="NZ_CAMIFG010000064.1"/>
</dbReference>
<evidence type="ECO:0000313" key="2">
    <source>
        <dbReference type="Proteomes" id="UP000028826"/>
    </source>
</evidence>
<reference evidence="1 2" key="1">
    <citation type="submission" date="2014-03" db="EMBL/GenBank/DDBJ databases">
        <title>Genome of Haematobacter massiliensis CCUG 47968.</title>
        <authorList>
            <person name="Wang D."/>
            <person name="Wang G."/>
        </authorList>
    </citation>
    <scope>NUCLEOTIDE SEQUENCE [LARGE SCALE GENOMIC DNA]</scope>
    <source>
        <strain evidence="1 2">CCUG 47968</strain>
    </source>
</reference>
<dbReference type="STRING" id="195105.CN97_11910"/>
<dbReference type="eggNOG" id="ENOG5033A0I">
    <property type="taxonomic scope" value="Bacteria"/>
</dbReference>
<dbReference type="OrthoDB" id="7778040at2"/>
<dbReference type="AlphaFoldDB" id="A0A086Y7P5"/>
<gene>
    <name evidence="1" type="ORF">CN97_11910</name>
</gene>
<name>A0A086Y7P5_9RHOB</name>
<comment type="caution">
    <text evidence="1">The sequence shown here is derived from an EMBL/GenBank/DDBJ whole genome shotgun (WGS) entry which is preliminary data.</text>
</comment>
<proteinExistence type="predicted"/>
<keyword evidence="2" id="KW-1185">Reference proteome</keyword>
<accession>A0A086Y7P5</accession>